<dbReference type="AlphaFoldDB" id="A0A8J3JSV4"/>
<gene>
    <name evidence="1" type="ORF">Cch02nite_38960</name>
</gene>
<protein>
    <submittedName>
        <fullName evidence="1">Uncharacterized protein</fullName>
    </submittedName>
</protein>
<dbReference type="RefSeq" id="WP_191842585.1">
    <property type="nucleotide sequence ID" value="NZ_BAAALB010000024.1"/>
</dbReference>
<dbReference type="EMBL" id="BONG01000023">
    <property type="protein sequence ID" value="GIF90452.1"/>
    <property type="molecule type" value="Genomic_DNA"/>
</dbReference>
<accession>A0A8J3JSV4</accession>
<evidence type="ECO:0000313" key="1">
    <source>
        <dbReference type="EMBL" id="GIF90452.1"/>
    </source>
</evidence>
<dbReference type="PROSITE" id="PS51257">
    <property type="entry name" value="PROKAR_LIPOPROTEIN"/>
    <property type="match status" value="1"/>
</dbReference>
<keyword evidence="2" id="KW-1185">Reference proteome</keyword>
<name>A0A8J3JSV4_9ACTN</name>
<sequence length="450" mass="48791">MSALPRRSVLLGGAGLILSACSEKREQPPPLITERTAPSLARDPHIERVSAVNEILARRVKAVRDGDERVFLADLDQTNTALVQQQRMLFANLRQFKLTTFNYVIPPAELVEVSGEQMVCPVVGIIQFSIDDAGTGVMPGETFQYTLVQRDGQFRIKDITAKTEQNAGTLNLRGPMADAPWNSTPLKVTTVGNVWLASDASVTDLDAYISAAQHEAQRIDTLWGSRTRYPGSLLFLTRDSEAFKTWYSFGSAGNYKDTIEGIAPHPEGVRTNGEPYTGQHAGSRAVVNLKRVDAIDDDPRRVIRHELAHGVTARARMTASGFINGHDGPPLWAVEGFAAWTETLDSPALAAAYRRGANTGFNGKLPRSTDFYSKNSGGNYAMGAAAFLLAEKLKGRQAAVDFYASLIQHTDLGDLAVAEMPVFDGICKQALGISAASYTSQWAAYVKAGA</sequence>
<reference evidence="1 2" key="1">
    <citation type="submission" date="2021-01" db="EMBL/GenBank/DDBJ databases">
        <title>Whole genome shotgun sequence of Catellatospora chokoriensis NBRC 107358.</title>
        <authorList>
            <person name="Komaki H."/>
            <person name="Tamura T."/>
        </authorList>
    </citation>
    <scope>NUCLEOTIDE SEQUENCE [LARGE SCALE GENOMIC DNA]</scope>
    <source>
        <strain evidence="1 2">NBRC 107358</strain>
    </source>
</reference>
<organism evidence="1 2">
    <name type="scientific">Catellatospora chokoriensis</name>
    <dbReference type="NCBI Taxonomy" id="310353"/>
    <lineage>
        <taxon>Bacteria</taxon>
        <taxon>Bacillati</taxon>
        <taxon>Actinomycetota</taxon>
        <taxon>Actinomycetes</taxon>
        <taxon>Micromonosporales</taxon>
        <taxon>Micromonosporaceae</taxon>
        <taxon>Catellatospora</taxon>
    </lineage>
</organism>
<evidence type="ECO:0000313" key="2">
    <source>
        <dbReference type="Proteomes" id="UP000619293"/>
    </source>
</evidence>
<comment type="caution">
    <text evidence="1">The sequence shown here is derived from an EMBL/GenBank/DDBJ whole genome shotgun (WGS) entry which is preliminary data.</text>
</comment>
<dbReference type="Proteomes" id="UP000619293">
    <property type="component" value="Unassembled WGS sequence"/>
</dbReference>
<proteinExistence type="predicted"/>